<evidence type="ECO:0000313" key="11">
    <source>
        <dbReference type="EMBL" id="RPB20537.1"/>
    </source>
</evidence>
<evidence type="ECO:0000256" key="7">
    <source>
        <dbReference type="ARBA" id="ARBA00023136"/>
    </source>
</evidence>
<dbReference type="FunFam" id="1.20.1080.10:FF:000014">
    <property type="entry name" value="Aquaporin 1"/>
    <property type="match status" value="1"/>
</dbReference>
<protein>
    <submittedName>
        <fullName evidence="11">Aquaporin 1</fullName>
    </submittedName>
</protein>
<organism evidence="11 12">
    <name type="scientific">Terfezia boudieri ATCC MYA-4762</name>
    <dbReference type="NCBI Taxonomy" id="1051890"/>
    <lineage>
        <taxon>Eukaryota</taxon>
        <taxon>Fungi</taxon>
        <taxon>Dikarya</taxon>
        <taxon>Ascomycota</taxon>
        <taxon>Pezizomycotina</taxon>
        <taxon>Pezizomycetes</taxon>
        <taxon>Pezizales</taxon>
        <taxon>Pezizaceae</taxon>
        <taxon>Terfezia</taxon>
    </lineage>
</organism>
<dbReference type="SUPFAM" id="SSF81338">
    <property type="entry name" value="Aquaporin-like"/>
    <property type="match status" value="1"/>
</dbReference>
<keyword evidence="12" id="KW-1185">Reference proteome</keyword>
<keyword evidence="6 10" id="KW-1133">Transmembrane helix</keyword>
<keyword evidence="5" id="KW-0677">Repeat</keyword>
<gene>
    <name evidence="11" type="ORF">L211DRAFT_813167</name>
</gene>
<dbReference type="InterPro" id="IPR023271">
    <property type="entry name" value="Aquaporin-like"/>
</dbReference>
<evidence type="ECO:0000256" key="5">
    <source>
        <dbReference type="ARBA" id="ARBA00022737"/>
    </source>
</evidence>
<dbReference type="InterPro" id="IPR034294">
    <property type="entry name" value="Aquaporin_transptr"/>
</dbReference>
<evidence type="ECO:0000256" key="2">
    <source>
        <dbReference type="ARBA" id="ARBA00006175"/>
    </source>
</evidence>
<dbReference type="OrthoDB" id="3222at2759"/>
<dbReference type="PANTHER" id="PTHR19139">
    <property type="entry name" value="AQUAPORIN TRANSPORTER"/>
    <property type="match status" value="1"/>
</dbReference>
<feature type="transmembrane region" description="Helical" evidence="10">
    <location>
        <begin position="73"/>
        <end position="91"/>
    </location>
</feature>
<sequence length="313" mass="33306">MSSAFPRSETKGSDNEALTARGWRQSVGKNYAIAAVGEFLGTFLFLFFAFAGTQCAKLAFDPLKKEQGMAEDAIPTVGLLLYVALAFGFSLAVNVWIFYRISGGIFNPAVTLGIVLLGAMPPLKGVFLVAAQFTGGIFAAGMVELLLPGNLSVNTGLGGGINTAQGLFLEAFLTFELTLTIYMLAVEKHRATFMAPIGIGLALFIAHLTGIFFTGSSLNPARSFGPAVITRDFPTYHWIYWVGPCLGSVAATGFYKLLLLLEYKTANPGQDFDGLHHGYPTGTGFENSHASNSAIGGTMSRDEIQAIRGSESV</sequence>
<dbReference type="InParanoid" id="A0A3N4LCD7"/>
<dbReference type="EMBL" id="ML121570">
    <property type="protein sequence ID" value="RPB20537.1"/>
    <property type="molecule type" value="Genomic_DNA"/>
</dbReference>
<keyword evidence="4 9" id="KW-0812">Transmembrane</keyword>
<dbReference type="Gene3D" id="1.20.1080.10">
    <property type="entry name" value="Glycerol uptake facilitator protein"/>
    <property type="match status" value="1"/>
</dbReference>
<reference evidence="11 12" key="1">
    <citation type="journal article" date="2018" name="Nat. Ecol. Evol.">
        <title>Pezizomycetes genomes reveal the molecular basis of ectomycorrhizal truffle lifestyle.</title>
        <authorList>
            <person name="Murat C."/>
            <person name="Payen T."/>
            <person name="Noel B."/>
            <person name="Kuo A."/>
            <person name="Morin E."/>
            <person name="Chen J."/>
            <person name="Kohler A."/>
            <person name="Krizsan K."/>
            <person name="Balestrini R."/>
            <person name="Da Silva C."/>
            <person name="Montanini B."/>
            <person name="Hainaut M."/>
            <person name="Levati E."/>
            <person name="Barry K.W."/>
            <person name="Belfiori B."/>
            <person name="Cichocki N."/>
            <person name="Clum A."/>
            <person name="Dockter R.B."/>
            <person name="Fauchery L."/>
            <person name="Guy J."/>
            <person name="Iotti M."/>
            <person name="Le Tacon F."/>
            <person name="Lindquist E.A."/>
            <person name="Lipzen A."/>
            <person name="Malagnac F."/>
            <person name="Mello A."/>
            <person name="Molinier V."/>
            <person name="Miyauchi S."/>
            <person name="Poulain J."/>
            <person name="Riccioni C."/>
            <person name="Rubini A."/>
            <person name="Sitrit Y."/>
            <person name="Splivallo R."/>
            <person name="Traeger S."/>
            <person name="Wang M."/>
            <person name="Zifcakova L."/>
            <person name="Wipf D."/>
            <person name="Zambonelli A."/>
            <person name="Paolocci F."/>
            <person name="Nowrousian M."/>
            <person name="Ottonello S."/>
            <person name="Baldrian P."/>
            <person name="Spatafora J.W."/>
            <person name="Henrissat B."/>
            <person name="Nagy L.G."/>
            <person name="Aury J.M."/>
            <person name="Wincker P."/>
            <person name="Grigoriev I.V."/>
            <person name="Bonfante P."/>
            <person name="Martin F.M."/>
        </authorList>
    </citation>
    <scope>NUCLEOTIDE SEQUENCE [LARGE SCALE GENOMIC DNA]</scope>
    <source>
        <strain evidence="11 12">ATCC MYA-4762</strain>
    </source>
</reference>
<accession>A0A3N4LCD7</accession>
<evidence type="ECO:0000256" key="8">
    <source>
        <dbReference type="ARBA" id="ARBA00034651"/>
    </source>
</evidence>
<evidence type="ECO:0000256" key="1">
    <source>
        <dbReference type="ARBA" id="ARBA00004141"/>
    </source>
</evidence>
<feature type="transmembrane region" description="Helical" evidence="10">
    <location>
        <begin position="167"/>
        <end position="185"/>
    </location>
</feature>
<name>A0A3N4LCD7_9PEZI</name>
<dbReference type="AlphaFoldDB" id="A0A3N4LCD7"/>
<feature type="transmembrane region" description="Helical" evidence="10">
    <location>
        <begin position="31"/>
        <end position="52"/>
    </location>
</feature>
<dbReference type="STRING" id="1051890.A0A3N4LCD7"/>
<evidence type="ECO:0000256" key="6">
    <source>
        <dbReference type="ARBA" id="ARBA00022989"/>
    </source>
</evidence>
<dbReference type="Pfam" id="PF00230">
    <property type="entry name" value="MIP"/>
    <property type="match status" value="1"/>
</dbReference>
<dbReference type="Proteomes" id="UP000267821">
    <property type="component" value="Unassembled WGS sequence"/>
</dbReference>
<dbReference type="FunCoup" id="A0A3N4LCD7">
    <property type="interactions" value="224"/>
</dbReference>
<evidence type="ECO:0000256" key="3">
    <source>
        <dbReference type="ARBA" id="ARBA00022448"/>
    </source>
</evidence>
<keyword evidence="7 10" id="KW-0472">Membrane</keyword>
<dbReference type="PRINTS" id="PR00783">
    <property type="entry name" value="MINTRINSICP"/>
</dbReference>
<feature type="transmembrane region" description="Helical" evidence="10">
    <location>
        <begin position="197"/>
        <end position="218"/>
    </location>
</feature>
<comment type="subcellular location">
    <subcellularLocation>
        <location evidence="1">Membrane</location>
        <topology evidence="1">Multi-pass membrane protein</topology>
    </subcellularLocation>
</comment>
<feature type="transmembrane region" description="Helical" evidence="10">
    <location>
        <begin position="126"/>
        <end position="147"/>
    </location>
</feature>
<evidence type="ECO:0000256" key="9">
    <source>
        <dbReference type="RuleBase" id="RU000477"/>
    </source>
</evidence>
<feature type="transmembrane region" description="Helical" evidence="10">
    <location>
        <begin position="97"/>
        <end position="119"/>
    </location>
</feature>
<proteinExistence type="inferred from homology"/>
<evidence type="ECO:0000313" key="12">
    <source>
        <dbReference type="Proteomes" id="UP000267821"/>
    </source>
</evidence>
<evidence type="ECO:0000256" key="10">
    <source>
        <dbReference type="SAM" id="Phobius"/>
    </source>
</evidence>
<dbReference type="GO" id="GO:0015250">
    <property type="term" value="F:water channel activity"/>
    <property type="evidence" value="ECO:0007669"/>
    <property type="project" value="TreeGrafter"/>
</dbReference>
<evidence type="ECO:0000256" key="4">
    <source>
        <dbReference type="ARBA" id="ARBA00022692"/>
    </source>
</evidence>
<comment type="similarity">
    <text evidence="2 9">Belongs to the MIP/aquaporin (TC 1.A.8) family.</text>
</comment>
<dbReference type="GO" id="GO:0005886">
    <property type="term" value="C:plasma membrane"/>
    <property type="evidence" value="ECO:0007669"/>
    <property type="project" value="TreeGrafter"/>
</dbReference>
<dbReference type="PANTHER" id="PTHR19139:SF199">
    <property type="entry name" value="MIP17260P"/>
    <property type="match status" value="1"/>
</dbReference>
<comment type="catalytic activity">
    <reaction evidence="8">
        <text>H2O(in) = H2O(out)</text>
        <dbReference type="Rhea" id="RHEA:29667"/>
        <dbReference type="ChEBI" id="CHEBI:15377"/>
    </reaction>
</comment>
<feature type="transmembrane region" description="Helical" evidence="10">
    <location>
        <begin position="238"/>
        <end position="258"/>
    </location>
</feature>
<dbReference type="InterPro" id="IPR000425">
    <property type="entry name" value="MIP"/>
</dbReference>
<keyword evidence="3 9" id="KW-0813">Transport</keyword>